<evidence type="ECO:0000313" key="2">
    <source>
        <dbReference type="Proteomes" id="UP001165135"/>
    </source>
</evidence>
<proteinExistence type="predicted"/>
<gene>
    <name evidence="1" type="ORF">Airi01_009370</name>
</gene>
<dbReference type="InterPro" id="IPR004304">
    <property type="entry name" value="FmdA_AmdA"/>
</dbReference>
<dbReference type="EMBL" id="BSTJ01000001">
    <property type="protein sequence ID" value="GLY72670.1"/>
    <property type="molecule type" value="Genomic_DNA"/>
</dbReference>
<organism evidence="1 2">
    <name type="scientific">Actinoallomurus iriomotensis</name>
    <dbReference type="NCBI Taxonomy" id="478107"/>
    <lineage>
        <taxon>Bacteria</taxon>
        <taxon>Bacillati</taxon>
        <taxon>Actinomycetota</taxon>
        <taxon>Actinomycetes</taxon>
        <taxon>Streptosporangiales</taxon>
        <taxon>Thermomonosporaceae</taxon>
        <taxon>Actinoallomurus</taxon>
    </lineage>
</organism>
<comment type="caution">
    <text evidence="1">The sequence shown here is derived from an EMBL/GenBank/DDBJ whole genome shotgun (WGS) entry which is preliminary data.</text>
</comment>
<evidence type="ECO:0008006" key="3">
    <source>
        <dbReference type="Google" id="ProtNLM"/>
    </source>
</evidence>
<evidence type="ECO:0000313" key="1">
    <source>
        <dbReference type="EMBL" id="GLY72670.1"/>
    </source>
</evidence>
<dbReference type="PANTHER" id="PTHR31891">
    <property type="entry name" value="FORMAMIDASE C869.04-RELATED"/>
    <property type="match status" value="1"/>
</dbReference>
<accession>A0A9W6REZ2</accession>
<dbReference type="GO" id="GO:0016811">
    <property type="term" value="F:hydrolase activity, acting on carbon-nitrogen (but not peptide) bonds, in linear amides"/>
    <property type="evidence" value="ECO:0007669"/>
    <property type="project" value="InterPro"/>
</dbReference>
<reference evidence="1" key="1">
    <citation type="submission" date="2023-03" db="EMBL/GenBank/DDBJ databases">
        <title>Actinoallomurus iriomotensis NBRC 103681.</title>
        <authorList>
            <person name="Ichikawa N."/>
            <person name="Sato H."/>
            <person name="Tonouchi N."/>
        </authorList>
    </citation>
    <scope>NUCLEOTIDE SEQUENCE</scope>
    <source>
        <strain evidence="1">NBRC 103681</strain>
    </source>
</reference>
<dbReference type="Pfam" id="PF03069">
    <property type="entry name" value="FmdA_AmdA"/>
    <property type="match status" value="1"/>
</dbReference>
<dbReference type="Proteomes" id="UP001165135">
    <property type="component" value="Unassembled WGS sequence"/>
</dbReference>
<name>A0A9W6REZ2_9ACTN</name>
<dbReference type="Gene3D" id="2.60.120.580">
    <property type="entry name" value="Acetamidase/Formamidase-like domains"/>
    <property type="match status" value="1"/>
</dbReference>
<protein>
    <recommendedName>
        <fullName evidence="3">Formamidase</fullName>
    </recommendedName>
</protein>
<sequence>MLFTPAAPLRTVQYIPGHNRWHPDIPPVAEVIAGGSIRLNCQGDEVLCGPIGVVGAEPGDLLMVEVLGIGRLDGCFSPAGHPGILGCAPSHAMLGDIAGAPDGALLGRIAPSSADHARVAASASPVHGSCRALAPRAQILLPVHVPGARVSAGHLHFPDEGGCRTEDGWLDLRMHLTKRGMERFHVTEPVLMPITTSSLDATVAGLTVGVA</sequence>
<dbReference type="RefSeq" id="WP_285617806.1">
    <property type="nucleotide sequence ID" value="NZ_BSTJ01000001.1"/>
</dbReference>
<dbReference type="PANTHER" id="PTHR31891:SF1">
    <property type="entry name" value="FORMAMIDASE C869.04-RELATED"/>
    <property type="match status" value="1"/>
</dbReference>
<dbReference type="AlphaFoldDB" id="A0A9W6REZ2"/>
<dbReference type="SUPFAM" id="SSF141130">
    <property type="entry name" value="Acetamidase/Formamidase-like"/>
    <property type="match status" value="1"/>
</dbReference>